<comment type="caution">
    <text evidence="1">The sequence shown here is derived from an EMBL/GenBank/DDBJ whole genome shotgun (WGS) entry which is preliminary data.</text>
</comment>
<protein>
    <submittedName>
        <fullName evidence="1">Uncharacterized protein</fullName>
    </submittedName>
</protein>
<dbReference type="SUPFAM" id="SSF48452">
    <property type="entry name" value="TPR-like"/>
    <property type="match status" value="1"/>
</dbReference>
<dbReference type="EMBL" id="AGNL01003139">
    <property type="protein sequence ID" value="EJK75082.1"/>
    <property type="molecule type" value="Genomic_DNA"/>
</dbReference>
<dbReference type="AlphaFoldDB" id="K0TPY0"/>
<reference evidence="1 2" key="1">
    <citation type="journal article" date="2012" name="Genome Biol.">
        <title>Genome and low-iron response of an oceanic diatom adapted to chronic iron limitation.</title>
        <authorList>
            <person name="Lommer M."/>
            <person name="Specht M."/>
            <person name="Roy A.S."/>
            <person name="Kraemer L."/>
            <person name="Andreson R."/>
            <person name="Gutowska M.A."/>
            <person name="Wolf J."/>
            <person name="Bergner S.V."/>
            <person name="Schilhabel M.B."/>
            <person name="Klostermeier U.C."/>
            <person name="Beiko R.G."/>
            <person name="Rosenstiel P."/>
            <person name="Hippler M."/>
            <person name="Laroche J."/>
        </authorList>
    </citation>
    <scope>NUCLEOTIDE SEQUENCE [LARGE SCALE GENOMIC DNA]</scope>
    <source>
        <strain evidence="1 2">CCMP1005</strain>
    </source>
</reference>
<evidence type="ECO:0000313" key="1">
    <source>
        <dbReference type="EMBL" id="EJK75082.1"/>
    </source>
</evidence>
<sequence length="622" mass="70133">MHTMAAAGEANRLRTEGTSLLADEDFRGAARKFSEALSLSSDRTSDLTPDLQVITWWELAMCYDKLGELDLFLDAAKKCVATDPKNTMGYKVLAHAYRRLWRYDEEREAIKAGLEADASWFGSSEDTESLKKMMSKVDENIRDRALYHEDLLTVPTERPILFGGMDVESENPRLFKEIQERRANGSAYFNMKERSPLSPLCKKHRDLDEYAAGVRPVIKALYNSDLLVKWRVVTRSLVDAVLTIEAYIPGDTVPFMISNHTASEQERKGGYFASYPENQKFEALPFDERDRASVIIVQRFLRQKGCDVARFLFQNDFYRIIDSICTNCIQMKLYKDACDVRLLLSDIAIATGFDWIDTHVIYLAENLEAAKKNKLAAAIYSELASNDSIFDGAGRQASQTLMHGHAGLAYKRAGDYVNSEAQYIESLRLEGKDWEFTDPAENNASNTLRNLILLDEDVHLMKVGCVVFALLGRAKIIRVSGGSFQNVANSTARTWRMLKPKFAKERNALNAFLDACAKPNVNSYQITLLSYLKQENIEFPRLTGKQKEAAQKDFMMNHRLNGKTAARDFLATGNNFASFESFGCANCVDLIVCVLSLASSSDKMEGEDEKFMVCPCKNCEGR</sequence>
<dbReference type="SMART" id="SM00028">
    <property type="entry name" value="TPR"/>
    <property type="match status" value="4"/>
</dbReference>
<organism evidence="1 2">
    <name type="scientific">Thalassiosira oceanica</name>
    <name type="common">Marine diatom</name>
    <dbReference type="NCBI Taxonomy" id="159749"/>
    <lineage>
        <taxon>Eukaryota</taxon>
        <taxon>Sar</taxon>
        <taxon>Stramenopiles</taxon>
        <taxon>Ochrophyta</taxon>
        <taxon>Bacillariophyta</taxon>
        <taxon>Coscinodiscophyceae</taxon>
        <taxon>Thalassiosirophycidae</taxon>
        <taxon>Thalassiosirales</taxon>
        <taxon>Thalassiosiraceae</taxon>
        <taxon>Thalassiosira</taxon>
    </lineage>
</organism>
<dbReference type="Pfam" id="PF13181">
    <property type="entry name" value="TPR_8"/>
    <property type="match status" value="1"/>
</dbReference>
<dbReference type="Proteomes" id="UP000266841">
    <property type="component" value="Unassembled WGS sequence"/>
</dbReference>
<dbReference type="Gene3D" id="1.25.40.10">
    <property type="entry name" value="Tetratricopeptide repeat domain"/>
    <property type="match status" value="1"/>
</dbReference>
<dbReference type="InterPro" id="IPR019734">
    <property type="entry name" value="TPR_rpt"/>
</dbReference>
<name>K0TPY0_THAOC</name>
<accession>K0TPY0</accession>
<evidence type="ECO:0000313" key="2">
    <source>
        <dbReference type="Proteomes" id="UP000266841"/>
    </source>
</evidence>
<proteinExistence type="predicted"/>
<keyword evidence="2" id="KW-1185">Reference proteome</keyword>
<dbReference type="InterPro" id="IPR011990">
    <property type="entry name" value="TPR-like_helical_dom_sf"/>
</dbReference>
<gene>
    <name evidence="1" type="ORF">THAOC_03205</name>
</gene>